<organism evidence="8 9">
    <name type="scientific">Nocardioides euryhalodurans</name>
    <dbReference type="NCBI Taxonomy" id="2518370"/>
    <lineage>
        <taxon>Bacteria</taxon>
        <taxon>Bacillati</taxon>
        <taxon>Actinomycetota</taxon>
        <taxon>Actinomycetes</taxon>
        <taxon>Propionibacteriales</taxon>
        <taxon>Nocardioidaceae</taxon>
        <taxon>Nocardioides</taxon>
    </lineage>
</organism>
<keyword evidence="4" id="KW-0804">Transcription</keyword>
<keyword evidence="2" id="KW-0805">Transcription regulation</keyword>
<dbReference type="GO" id="GO:0003700">
    <property type="term" value="F:DNA-binding transcription factor activity"/>
    <property type="evidence" value="ECO:0007669"/>
    <property type="project" value="TreeGrafter"/>
</dbReference>
<keyword evidence="3 5" id="KW-0238">DNA-binding</keyword>
<dbReference type="PANTHER" id="PTHR30055:SF234">
    <property type="entry name" value="HTH-TYPE TRANSCRIPTIONAL REGULATOR BETI"/>
    <property type="match status" value="1"/>
</dbReference>
<dbReference type="Gene3D" id="1.10.357.10">
    <property type="entry name" value="Tetracycline Repressor, domain 2"/>
    <property type="match status" value="1"/>
</dbReference>
<reference evidence="8 9" key="1">
    <citation type="submission" date="2019-03" db="EMBL/GenBank/DDBJ databases">
        <title>Three New Species of Nocardioides, Nocardioides euryhalodurans sp. nov., Nocardioides seonyuensis sp. nov. and Nocardioides eburneoflavus sp. nov., Iolated from Soil.</title>
        <authorList>
            <person name="Roh S.G."/>
            <person name="Lee C."/>
            <person name="Kim M.-K."/>
            <person name="Kim S.B."/>
        </authorList>
    </citation>
    <scope>NUCLEOTIDE SEQUENCE [LARGE SCALE GENOMIC DNA]</scope>
    <source>
        <strain evidence="8 9">MMS17-SY117</strain>
    </source>
</reference>
<protein>
    <submittedName>
        <fullName evidence="8">TetR family transcriptional regulator</fullName>
    </submittedName>
</protein>
<dbReference type="Pfam" id="PF00440">
    <property type="entry name" value="TetR_N"/>
    <property type="match status" value="1"/>
</dbReference>
<dbReference type="InterPro" id="IPR039538">
    <property type="entry name" value="BetI_C"/>
</dbReference>
<evidence type="ECO:0000313" key="8">
    <source>
        <dbReference type="EMBL" id="QBR91502.1"/>
    </source>
</evidence>
<evidence type="ECO:0000256" key="4">
    <source>
        <dbReference type="ARBA" id="ARBA00023163"/>
    </source>
</evidence>
<dbReference type="Pfam" id="PF13977">
    <property type="entry name" value="TetR_C_6"/>
    <property type="match status" value="1"/>
</dbReference>
<dbReference type="PRINTS" id="PR00455">
    <property type="entry name" value="HTHTETR"/>
</dbReference>
<dbReference type="SUPFAM" id="SSF48498">
    <property type="entry name" value="Tetracyclin repressor-like, C-terminal domain"/>
    <property type="match status" value="1"/>
</dbReference>
<dbReference type="InterPro" id="IPR050109">
    <property type="entry name" value="HTH-type_TetR-like_transc_reg"/>
</dbReference>
<feature type="compositionally biased region" description="Low complexity" evidence="6">
    <location>
        <begin position="20"/>
        <end position="29"/>
    </location>
</feature>
<dbReference type="Proteomes" id="UP000294894">
    <property type="component" value="Chromosome"/>
</dbReference>
<evidence type="ECO:0000256" key="2">
    <source>
        <dbReference type="ARBA" id="ARBA00023015"/>
    </source>
</evidence>
<dbReference type="OrthoDB" id="3288227at2"/>
<dbReference type="KEGG" id="noy:EXE57_03875"/>
<evidence type="ECO:0000259" key="7">
    <source>
        <dbReference type="PROSITE" id="PS50977"/>
    </source>
</evidence>
<dbReference type="AlphaFoldDB" id="A0A4V1BDL1"/>
<sequence length="238" mass="25092">MAADGSRASTGTSRPATADAARPSQREQAAAEARTRILAAAADCIVRDGLAQVRMASIARTAGVSAGLLHYHFDTKELLFGEVLRYSHEVSAELNQRALSEAGDGPAERLSSFLDRCLPSDEQRADEWLLWQELALLCIRDPHLAKVGADLYEDLYATLADIVGDGVASGVFDTALDPRWIAEAAVALTDGLGGRVLARDPNLGIAEARNTIATTIGILVGHDGPLPAPVRLEGEAGA</sequence>
<accession>A0A4V1BDL1</accession>
<dbReference type="InterPro" id="IPR001647">
    <property type="entry name" value="HTH_TetR"/>
</dbReference>
<keyword evidence="1" id="KW-0678">Repressor</keyword>
<keyword evidence="9" id="KW-1185">Reference proteome</keyword>
<dbReference type="RefSeq" id="WP_135074182.1">
    <property type="nucleotide sequence ID" value="NZ_CP038267.1"/>
</dbReference>
<dbReference type="GO" id="GO:0000976">
    <property type="term" value="F:transcription cis-regulatory region binding"/>
    <property type="evidence" value="ECO:0007669"/>
    <property type="project" value="TreeGrafter"/>
</dbReference>
<dbReference type="EMBL" id="CP038267">
    <property type="protein sequence ID" value="QBR91502.1"/>
    <property type="molecule type" value="Genomic_DNA"/>
</dbReference>
<dbReference type="InterPro" id="IPR009057">
    <property type="entry name" value="Homeodomain-like_sf"/>
</dbReference>
<feature type="DNA-binding region" description="H-T-H motif" evidence="5">
    <location>
        <begin position="54"/>
        <end position="73"/>
    </location>
</feature>
<proteinExistence type="predicted"/>
<evidence type="ECO:0000256" key="1">
    <source>
        <dbReference type="ARBA" id="ARBA00022491"/>
    </source>
</evidence>
<evidence type="ECO:0000256" key="6">
    <source>
        <dbReference type="SAM" id="MobiDB-lite"/>
    </source>
</evidence>
<feature type="domain" description="HTH tetR-type" evidence="7">
    <location>
        <begin position="31"/>
        <end position="91"/>
    </location>
</feature>
<dbReference type="SUPFAM" id="SSF46689">
    <property type="entry name" value="Homeodomain-like"/>
    <property type="match status" value="1"/>
</dbReference>
<dbReference type="InterPro" id="IPR036271">
    <property type="entry name" value="Tet_transcr_reg_TetR-rel_C_sf"/>
</dbReference>
<evidence type="ECO:0000256" key="3">
    <source>
        <dbReference type="ARBA" id="ARBA00023125"/>
    </source>
</evidence>
<evidence type="ECO:0000256" key="5">
    <source>
        <dbReference type="PROSITE-ProRule" id="PRU00335"/>
    </source>
</evidence>
<gene>
    <name evidence="8" type="ORF">EXE57_03875</name>
</gene>
<name>A0A4V1BDL1_9ACTN</name>
<feature type="region of interest" description="Disordered" evidence="6">
    <location>
        <begin position="1"/>
        <end position="29"/>
    </location>
</feature>
<dbReference type="PROSITE" id="PS50977">
    <property type="entry name" value="HTH_TETR_2"/>
    <property type="match status" value="1"/>
</dbReference>
<evidence type="ECO:0000313" key="9">
    <source>
        <dbReference type="Proteomes" id="UP000294894"/>
    </source>
</evidence>
<dbReference type="PANTHER" id="PTHR30055">
    <property type="entry name" value="HTH-TYPE TRANSCRIPTIONAL REGULATOR RUTR"/>
    <property type="match status" value="1"/>
</dbReference>